<dbReference type="SUPFAM" id="SSF53448">
    <property type="entry name" value="Nucleotide-diphospho-sugar transferases"/>
    <property type="match status" value="1"/>
</dbReference>
<evidence type="ECO:0000313" key="2">
    <source>
        <dbReference type="EMBL" id="SVB97136.1"/>
    </source>
</evidence>
<accession>A0A382IBZ6</accession>
<feature type="domain" description="Glycosyltransferase 2-like" evidence="1">
    <location>
        <begin position="22"/>
        <end position="63"/>
    </location>
</feature>
<dbReference type="AlphaFoldDB" id="A0A382IBZ6"/>
<dbReference type="Gene3D" id="3.90.550.10">
    <property type="entry name" value="Spore Coat Polysaccharide Biosynthesis Protein SpsA, Chain A"/>
    <property type="match status" value="1"/>
</dbReference>
<gene>
    <name evidence="2" type="ORF">METZ01_LOCUS249990</name>
</gene>
<dbReference type="InterPro" id="IPR029044">
    <property type="entry name" value="Nucleotide-diphossugar_trans"/>
</dbReference>
<protein>
    <recommendedName>
        <fullName evidence="1">Glycosyltransferase 2-like domain-containing protein</fullName>
    </recommendedName>
</protein>
<dbReference type="Pfam" id="PF00535">
    <property type="entry name" value="Glycos_transf_2"/>
    <property type="match status" value="1"/>
</dbReference>
<evidence type="ECO:0000259" key="1">
    <source>
        <dbReference type="Pfam" id="PF00535"/>
    </source>
</evidence>
<proteinExistence type="predicted"/>
<dbReference type="EMBL" id="UINC01066430">
    <property type="protein sequence ID" value="SVB97136.1"/>
    <property type="molecule type" value="Genomic_DNA"/>
</dbReference>
<name>A0A382IBZ6_9ZZZZ</name>
<reference evidence="2" key="1">
    <citation type="submission" date="2018-05" db="EMBL/GenBank/DDBJ databases">
        <authorList>
            <person name="Lanie J.A."/>
            <person name="Ng W.-L."/>
            <person name="Kazmierczak K.M."/>
            <person name="Andrzejewski T.M."/>
            <person name="Davidsen T.M."/>
            <person name="Wayne K.J."/>
            <person name="Tettelin H."/>
            <person name="Glass J.I."/>
            <person name="Rusch D."/>
            <person name="Podicherti R."/>
            <person name="Tsui H.-C.T."/>
            <person name="Winkler M.E."/>
        </authorList>
    </citation>
    <scope>NUCLEOTIDE SEQUENCE</scope>
</reference>
<organism evidence="2">
    <name type="scientific">marine metagenome</name>
    <dbReference type="NCBI Taxonomy" id="408172"/>
    <lineage>
        <taxon>unclassified sequences</taxon>
        <taxon>metagenomes</taxon>
        <taxon>ecological metagenomes</taxon>
    </lineage>
</organism>
<feature type="non-terminal residue" evidence="2">
    <location>
        <position position="64"/>
    </location>
</feature>
<sequence length="64" mass="7382">MTTLFMINDTKQPITLNRKLLIYIPAFNCADYIVGLVDEIPEFFWRIADILVIDNCSTDGTVER</sequence>
<dbReference type="InterPro" id="IPR001173">
    <property type="entry name" value="Glyco_trans_2-like"/>
</dbReference>